<reference evidence="1 2" key="1">
    <citation type="submission" date="2016-08" db="EMBL/GenBank/DDBJ databases">
        <title>A Parts List for Fungal Cellulosomes Revealed by Comparative Genomics.</title>
        <authorList>
            <consortium name="DOE Joint Genome Institute"/>
            <person name="Haitjema C.H."/>
            <person name="Gilmore S.P."/>
            <person name="Henske J.K."/>
            <person name="Solomon K.V."/>
            <person name="De Groot R."/>
            <person name="Kuo A."/>
            <person name="Mondo S.J."/>
            <person name="Salamov A.A."/>
            <person name="Labutti K."/>
            <person name="Zhao Z."/>
            <person name="Chiniquy J."/>
            <person name="Barry K."/>
            <person name="Brewer H.M."/>
            <person name="Purvine S.O."/>
            <person name="Wright A.T."/>
            <person name="Boxma B."/>
            <person name="Van Alen T."/>
            <person name="Hackstein J.H."/>
            <person name="Baker S.E."/>
            <person name="Grigoriev I.V."/>
            <person name="O'Malley M.A."/>
        </authorList>
    </citation>
    <scope>NUCLEOTIDE SEQUENCE [LARGE SCALE GENOMIC DNA]</scope>
    <source>
        <strain evidence="1 2">G1</strain>
    </source>
</reference>
<evidence type="ECO:0000313" key="2">
    <source>
        <dbReference type="Proteomes" id="UP000193920"/>
    </source>
</evidence>
<sequence length="141" mass="16885">MKSSTSLLYEYCQNKDTSISISDIEFKYEQGNNGLYNCKKVFDQHLKCKSKKESKQIISEYVYNYMTGNIKPSFKLSEEVLEKLKLQKIKEEDLCIEIQDFEYDKYICLINFKNFNKTFMIMEPKTPEEINKDLLKYLENF</sequence>
<accession>A0A1Y2AUB9</accession>
<evidence type="ECO:0000313" key="1">
    <source>
        <dbReference type="EMBL" id="ORY26188.1"/>
    </source>
</evidence>
<dbReference type="AlphaFoldDB" id="A0A1Y2AUB9"/>
<gene>
    <name evidence="1" type="ORF">LY90DRAFT_513835</name>
</gene>
<comment type="caution">
    <text evidence="1">The sequence shown here is derived from an EMBL/GenBank/DDBJ whole genome shotgun (WGS) entry which is preliminary data.</text>
</comment>
<dbReference type="EMBL" id="MCOG01000204">
    <property type="protein sequence ID" value="ORY26188.1"/>
    <property type="molecule type" value="Genomic_DNA"/>
</dbReference>
<name>A0A1Y2AUB9_9FUNG</name>
<protein>
    <submittedName>
        <fullName evidence="1">Uncharacterized protein</fullName>
    </submittedName>
</protein>
<organism evidence="1 2">
    <name type="scientific">Neocallimastix californiae</name>
    <dbReference type="NCBI Taxonomy" id="1754190"/>
    <lineage>
        <taxon>Eukaryota</taxon>
        <taxon>Fungi</taxon>
        <taxon>Fungi incertae sedis</taxon>
        <taxon>Chytridiomycota</taxon>
        <taxon>Chytridiomycota incertae sedis</taxon>
        <taxon>Neocallimastigomycetes</taxon>
        <taxon>Neocallimastigales</taxon>
        <taxon>Neocallimastigaceae</taxon>
        <taxon>Neocallimastix</taxon>
    </lineage>
</organism>
<keyword evidence="2" id="KW-1185">Reference proteome</keyword>
<dbReference type="Proteomes" id="UP000193920">
    <property type="component" value="Unassembled WGS sequence"/>
</dbReference>
<proteinExistence type="predicted"/>